<dbReference type="Proteomes" id="UP000030685">
    <property type="component" value="Unassembled WGS sequence"/>
</dbReference>
<evidence type="ECO:0000313" key="13">
    <source>
        <dbReference type="EMBL" id="EXL99611.1"/>
    </source>
</evidence>
<dbReference type="PROSITE" id="PS50297">
    <property type="entry name" value="ANK_REP_REGION"/>
    <property type="match status" value="4"/>
</dbReference>
<keyword evidence="8" id="KW-0407">Ion channel</keyword>
<dbReference type="Pfam" id="PF24883">
    <property type="entry name" value="NPHP3_N"/>
    <property type="match status" value="1"/>
</dbReference>
<evidence type="ECO:0000256" key="6">
    <source>
        <dbReference type="ARBA" id="ARBA00023065"/>
    </source>
</evidence>
<evidence type="ECO:0000256" key="4">
    <source>
        <dbReference type="ARBA" id="ARBA00022737"/>
    </source>
</evidence>
<dbReference type="GO" id="GO:0022857">
    <property type="term" value="F:transmembrane transporter activity"/>
    <property type="evidence" value="ECO:0007669"/>
    <property type="project" value="TreeGrafter"/>
</dbReference>
<sequence length="1532" mass="173429">MKRLHTRTKHSAQGSNPVPEASGASQLVHSGASTGQPKPVVETPVLGLIQLWPDPDLESASHIQTEVDLVAIHGLGGHAYKTWREGEKLWLRDFLPHDVPTARVLTFGYNAGVAFTQSKSNIRDFATSLLEEIRTFRRRNKEADRKMIFVCHSLGGIVFKQALVIAHEKETRYGSIKEAVAGVIFLGTPHRGADIAYWSKLLAKFANVLTAGKMREDLLKALAPKSTELGTICSQFVERGMRLQIFSLYERHETSGLGSLVVDEFSAILHLPNETPIPMEADHRGLCKYLTPSDSCYRTVFNCIEELMDSLIETSEQPYFDSSQREFLSKLRAVDHDTVLSKIPGGWTRSSRWFLELPEFKSWRLLQGRQQTLWLYGVPGSGKTVLMKSIVEFLNSQSDIASSPVIWKPISFFFDDKDPERKTSDSFIRSVLDQILGDSRCASVIRYLDFDPSKIPDTEKSLWECFQTIVKRSRGIIFQLVIDAMDEALRHNESPPTIVDKLRDLVESDASGRVRMLLSHREQPPYGFPQRTDAAVISIDNENTRKNVDEFVQMKVRSSLQESKLSLSMASTIEAKIVKKAQGNFLFATLAWKQFSNGTVQWTRDKVKASLTGLDKTSDDLVDFYCQLLSNISSRYRQKAKIAFTILRLCKESISPTQLATMAVMVDMEGIEQDEDLEELKAQAADFGEYLVQACEYMVKIDNNSVQFVHVSVKDMLSMSLAMHSPRNQSIISELTVSNSEGQSIMLNICLKTMHLERRSPESWLETYGAMTEALRSLRETFSGLVPNHEQLTQIDELTNSHVDSMSKTSCLAYAVRNWFQHYKEASPSVEQDVKIINFLSTMNGCLCYLLWYQLPTKDDGGKMPYLSRYPAAHLPLESSRTMTLFRVIALGDLPRLVGAILRRGVNINYLAGTVTPLSWSIICRRRNSFQALLESNEIEVNYHAYRQRASIHHAASCIEDTFYMERLLEFTNIDVNAVGDNGTPLHVAISSKNIQGADKLLNHPRVNIYFKADMEESPYSMAFRHKIWEPFLLRILDMTEKPKPPSTRQAYGTSQLLWAGVHGWTNMEERILREDHYQVFLVDQESRMNALAHYAYFGRKEKLAWIIDRLPTYGLLLRGASDRYDLLHLCASQDWEDMVHLLQRKYKLKSLKFDHQGRNMLHWIMEHGWDLDRFDLSCYSISDLSSQDRDGLTPMHIAASNRNIHALEVLVISGADPYLKDKRGMSPAHLAAQVGWRKGVEYLTDTSHRELGRTRDGATLLHLVAIWFEGSLVSKLLCSRQGMTNARDGNRRTPLHYASINDNASAMIALLDAGGEINARDENGMTPLHEAIRCLSVKTARLLLKRGADFKAIDGFGQTCLHLSVRYKHDGLLKKFIKIGLAANAYDKFGMSPLHRACSTGVSEHVQMLLEKGASYKARNTHQRSPLDIAVHRENVKAIEVLISWLDHAAKRGNKKSRRSRTRQELLDQALLLAYQFGCEKASARLRSAGAKADKSTISVRQVYMDGPSPESRWPLKPYKSQARSAINKEL</sequence>
<evidence type="ECO:0000256" key="1">
    <source>
        <dbReference type="ARBA" id="ARBA00007920"/>
    </source>
</evidence>
<dbReference type="InterPro" id="IPR002110">
    <property type="entry name" value="Ankyrin_rpt"/>
</dbReference>
<keyword evidence="2" id="KW-0813">Transport</keyword>
<evidence type="ECO:0000256" key="10">
    <source>
        <dbReference type="SAM" id="MobiDB-lite"/>
    </source>
</evidence>
<dbReference type="SUPFAM" id="SSF53474">
    <property type="entry name" value="alpha/beta-Hydrolases"/>
    <property type="match status" value="1"/>
</dbReference>
<dbReference type="InterPro" id="IPR056884">
    <property type="entry name" value="NPHP3-like_N"/>
</dbReference>
<feature type="repeat" description="ANK" evidence="9">
    <location>
        <begin position="1191"/>
        <end position="1223"/>
    </location>
</feature>
<feature type="region of interest" description="Disordered" evidence="10">
    <location>
        <begin position="1"/>
        <end position="39"/>
    </location>
</feature>
<comment type="similarity">
    <text evidence="1">Belongs to the putative lipase ROG1 family.</text>
</comment>
<organism evidence="13">
    <name type="scientific">Fusarium odoratissimum (strain NRRL 54006)</name>
    <dbReference type="NCBI Taxonomy" id="1089451"/>
    <lineage>
        <taxon>Eukaryota</taxon>
        <taxon>Fungi</taxon>
        <taxon>Dikarya</taxon>
        <taxon>Ascomycota</taxon>
        <taxon>Pezizomycotina</taxon>
        <taxon>Sordariomycetes</taxon>
        <taxon>Hypocreomycetidae</taxon>
        <taxon>Hypocreales</taxon>
        <taxon>Nectriaceae</taxon>
        <taxon>Fusarium</taxon>
        <taxon>Fusarium oxysporum species complex</taxon>
        <taxon>Fusarium oxysporum f. sp. cubense (strain race 4)</taxon>
    </lineage>
</organism>
<feature type="repeat" description="ANK" evidence="9">
    <location>
        <begin position="1291"/>
        <end position="1323"/>
    </location>
</feature>
<feature type="region of interest" description="Disordered" evidence="10">
    <location>
        <begin position="1507"/>
        <end position="1532"/>
    </location>
</feature>
<dbReference type="Pfam" id="PF12796">
    <property type="entry name" value="Ank_2"/>
    <property type="match status" value="3"/>
</dbReference>
<evidence type="ECO:0000259" key="12">
    <source>
        <dbReference type="Pfam" id="PF24883"/>
    </source>
</evidence>
<dbReference type="InterPro" id="IPR007751">
    <property type="entry name" value="DUF676_lipase-like"/>
</dbReference>
<name>X0JT11_FUSO5</name>
<proteinExistence type="inferred from homology"/>
<dbReference type="PANTHER" id="PTHR47143">
    <property type="entry name" value="TRANSIENT RECEPTOR POTENTIAL CATION CHANNEL PROTEIN PAINLESS"/>
    <property type="match status" value="1"/>
</dbReference>
<dbReference type="GeneID" id="42033809"/>
<feature type="compositionally biased region" description="Polar residues" evidence="10">
    <location>
        <begin position="23"/>
        <end position="36"/>
    </location>
</feature>
<feature type="repeat" description="ANK" evidence="9">
    <location>
        <begin position="1390"/>
        <end position="1422"/>
    </location>
</feature>
<feature type="domain" description="Nephrocystin 3-like N-terminal" evidence="12">
    <location>
        <begin position="351"/>
        <end position="521"/>
    </location>
</feature>
<dbReference type="Gene3D" id="1.25.40.20">
    <property type="entry name" value="Ankyrin repeat-containing domain"/>
    <property type="match status" value="2"/>
</dbReference>
<dbReference type="InterPro" id="IPR029058">
    <property type="entry name" value="AB_hydrolase_fold"/>
</dbReference>
<dbReference type="PROSITE" id="PS50088">
    <property type="entry name" value="ANK_REPEAT"/>
    <property type="match status" value="4"/>
</dbReference>
<keyword evidence="3" id="KW-0716">Sensory transduction</keyword>
<dbReference type="Gene3D" id="3.40.50.1820">
    <property type="entry name" value="alpha/beta hydrolase"/>
    <property type="match status" value="1"/>
</dbReference>
<dbReference type="Pfam" id="PF05057">
    <property type="entry name" value="DUF676"/>
    <property type="match status" value="1"/>
</dbReference>
<dbReference type="InterPro" id="IPR052076">
    <property type="entry name" value="TRP_cation_channel"/>
</dbReference>
<evidence type="ECO:0000256" key="5">
    <source>
        <dbReference type="ARBA" id="ARBA00023043"/>
    </source>
</evidence>
<dbReference type="HOGENOM" id="CLU_000288_34_1_1"/>
<feature type="compositionally biased region" description="Basic residues" evidence="10">
    <location>
        <begin position="1"/>
        <end position="10"/>
    </location>
</feature>
<dbReference type="Gene3D" id="3.40.50.300">
    <property type="entry name" value="P-loop containing nucleotide triphosphate hydrolases"/>
    <property type="match status" value="1"/>
</dbReference>
<keyword evidence="5 9" id="KW-0040">ANK repeat</keyword>
<reference evidence="13" key="1">
    <citation type="submission" date="2011-11" db="EMBL/GenBank/DDBJ databases">
        <title>The Genome Sequence of Fusarium oxysporum II5.</title>
        <authorList>
            <consortium name="The Broad Institute Genome Sequencing Platform"/>
            <person name="Ma L.-J."/>
            <person name="Gale L.R."/>
            <person name="Schwartz D.C."/>
            <person name="Zhou S."/>
            <person name="Corby-Kistler H."/>
            <person name="Young S.K."/>
            <person name="Zeng Q."/>
            <person name="Gargeya S."/>
            <person name="Fitzgerald M."/>
            <person name="Haas B."/>
            <person name="Abouelleil A."/>
            <person name="Alvarado L."/>
            <person name="Arachchi H.M."/>
            <person name="Berlin A."/>
            <person name="Brown A."/>
            <person name="Chapman S.B."/>
            <person name="Chen Z."/>
            <person name="Dunbar C."/>
            <person name="Freedman E."/>
            <person name="Gearin G."/>
            <person name="Goldberg J."/>
            <person name="Griggs A."/>
            <person name="Gujja S."/>
            <person name="Heiman D."/>
            <person name="Howarth C."/>
            <person name="Larson L."/>
            <person name="Lui A."/>
            <person name="MacDonald P.J.P."/>
            <person name="Montmayeur A."/>
            <person name="Murphy C."/>
            <person name="Neiman D."/>
            <person name="Pearson M."/>
            <person name="Priest M."/>
            <person name="Roberts A."/>
            <person name="Saif S."/>
            <person name="Shea T."/>
            <person name="Shenoy N."/>
            <person name="Sisk P."/>
            <person name="Stolte C."/>
            <person name="Sykes S."/>
            <person name="Wortman J."/>
            <person name="Nusbaum C."/>
            <person name="Birren B."/>
        </authorList>
    </citation>
    <scope>NUCLEOTIDE SEQUENCE [LARGE SCALE GENOMIC DNA]</scope>
    <source>
        <strain evidence="13">54006</strain>
    </source>
</reference>
<evidence type="ECO:0000256" key="3">
    <source>
        <dbReference type="ARBA" id="ARBA00022606"/>
    </source>
</evidence>
<dbReference type="VEuPathDB" id="FungiDB:FOIG_08634"/>
<keyword evidence="7" id="KW-0325">Glycoprotein</keyword>
<dbReference type="SMART" id="SM00248">
    <property type="entry name" value="ANK"/>
    <property type="match status" value="12"/>
</dbReference>
<dbReference type="GO" id="GO:0034220">
    <property type="term" value="P:monoatomic ion transmembrane transport"/>
    <property type="evidence" value="ECO:0007669"/>
    <property type="project" value="UniProtKB-KW"/>
</dbReference>
<dbReference type="RefSeq" id="XP_031061701.1">
    <property type="nucleotide sequence ID" value="XM_031208695.1"/>
</dbReference>
<keyword evidence="4" id="KW-0677">Repeat</keyword>
<dbReference type="SUPFAM" id="SSF48403">
    <property type="entry name" value="Ankyrin repeat"/>
    <property type="match status" value="2"/>
</dbReference>
<dbReference type="InterPro" id="IPR027417">
    <property type="entry name" value="P-loop_NTPase"/>
</dbReference>
<evidence type="ECO:0000256" key="2">
    <source>
        <dbReference type="ARBA" id="ARBA00022448"/>
    </source>
</evidence>
<protein>
    <submittedName>
        <fullName evidence="13">Uncharacterized protein</fullName>
    </submittedName>
</protein>
<evidence type="ECO:0000256" key="9">
    <source>
        <dbReference type="PROSITE-ProRule" id="PRU00023"/>
    </source>
</evidence>
<reference evidence="13" key="2">
    <citation type="submission" date="2012-05" db="EMBL/GenBank/DDBJ databases">
        <title>The Genome Annotation of Fusarium oxysporum II5.</title>
        <authorList>
            <consortium name="The Broad Institute Genomics Platform"/>
            <person name="Ma L.-J."/>
            <person name="Corby-Kistler H."/>
            <person name="Broz K."/>
            <person name="Gale L.R."/>
            <person name="Jonkers W."/>
            <person name="O'Donnell K."/>
            <person name="Ploetz R."/>
            <person name="Steinberg C."/>
            <person name="Schwartz D.C."/>
            <person name="VanEtten H."/>
            <person name="Zhou S."/>
            <person name="Young S.K."/>
            <person name="Zeng Q."/>
            <person name="Gargeya S."/>
            <person name="Fitzgerald M."/>
            <person name="Abouelleil A."/>
            <person name="Alvarado L."/>
            <person name="Chapman S.B."/>
            <person name="Gainer-Dewar J."/>
            <person name="Goldberg J."/>
            <person name="Griggs A."/>
            <person name="Gujja S."/>
            <person name="Hansen M."/>
            <person name="Howarth C."/>
            <person name="Imamovic A."/>
            <person name="Ireland A."/>
            <person name="Larimer J."/>
            <person name="McCowan C."/>
            <person name="Murphy C."/>
            <person name="Pearson M."/>
            <person name="Poon T.W."/>
            <person name="Priest M."/>
            <person name="Roberts A."/>
            <person name="Saif S."/>
            <person name="Shea T."/>
            <person name="Sykes S."/>
            <person name="Wortman J."/>
            <person name="Nusbaum C."/>
            <person name="Birren B."/>
        </authorList>
    </citation>
    <scope>NUCLEOTIDE SEQUENCE</scope>
    <source>
        <strain evidence="13">54006</strain>
    </source>
</reference>
<feature type="domain" description="DUF676" evidence="11">
    <location>
        <begin position="70"/>
        <end position="193"/>
    </location>
</feature>
<evidence type="ECO:0000256" key="7">
    <source>
        <dbReference type="ARBA" id="ARBA00023180"/>
    </source>
</evidence>
<evidence type="ECO:0000259" key="11">
    <source>
        <dbReference type="Pfam" id="PF05057"/>
    </source>
</evidence>
<feature type="repeat" description="ANK" evidence="9">
    <location>
        <begin position="1324"/>
        <end position="1356"/>
    </location>
</feature>
<accession>X0JT11</accession>
<dbReference type="SUPFAM" id="SSF52540">
    <property type="entry name" value="P-loop containing nucleoside triphosphate hydrolases"/>
    <property type="match status" value="2"/>
</dbReference>
<dbReference type="GO" id="GO:1902495">
    <property type="term" value="C:transmembrane transporter complex"/>
    <property type="evidence" value="ECO:0007669"/>
    <property type="project" value="TreeGrafter"/>
</dbReference>
<keyword evidence="6" id="KW-0406">Ion transport</keyword>
<dbReference type="InterPro" id="IPR036770">
    <property type="entry name" value="Ankyrin_rpt-contain_sf"/>
</dbReference>
<evidence type="ECO:0000256" key="8">
    <source>
        <dbReference type="ARBA" id="ARBA00023303"/>
    </source>
</evidence>
<gene>
    <name evidence="13" type="ORF">FOIG_08634</name>
</gene>
<dbReference type="EMBL" id="JH658284">
    <property type="protein sequence ID" value="EXL99611.1"/>
    <property type="molecule type" value="Genomic_DNA"/>
</dbReference>
<dbReference type="PANTHER" id="PTHR47143:SF1">
    <property type="entry name" value="ION_TRANS DOMAIN-CONTAINING PROTEIN"/>
    <property type="match status" value="1"/>
</dbReference>